<proteinExistence type="predicted"/>
<keyword evidence="3 4" id="KW-0472">Membrane</keyword>
<dbReference type="Pfam" id="PF07690">
    <property type="entry name" value="MFS_1"/>
    <property type="match status" value="1"/>
</dbReference>
<name>A0A2T7UQA5_9RHOB</name>
<feature type="domain" description="Major facilitator superfamily (MFS) profile" evidence="5">
    <location>
        <begin position="29"/>
        <end position="407"/>
    </location>
</feature>
<feature type="transmembrane region" description="Helical" evidence="4">
    <location>
        <begin position="350"/>
        <end position="371"/>
    </location>
</feature>
<feature type="transmembrane region" description="Helical" evidence="4">
    <location>
        <begin position="116"/>
        <end position="134"/>
    </location>
</feature>
<evidence type="ECO:0000256" key="2">
    <source>
        <dbReference type="ARBA" id="ARBA00022989"/>
    </source>
</evidence>
<protein>
    <submittedName>
        <fullName evidence="6">MFS transporter</fullName>
    </submittedName>
</protein>
<comment type="caution">
    <text evidence="6">The sequence shown here is derived from an EMBL/GenBank/DDBJ whole genome shotgun (WGS) entry which is preliminary data.</text>
</comment>
<dbReference type="OrthoDB" id="9770492at2"/>
<dbReference type="GO" id="GO:0022857">
    <property type="term" value="F:transmembrane transporter activity"/>
    <property type="evidence" value="ECO:0007669"/>
    <property type="project" value="InterPro"/>
</dbReference>
<dbReference type="InterPro" id="IPR011701">
    <property type="entry name" value="MFS"/>
</dbReference>
<accession>A0A2T7UQA5</accession>
<dbReference type="RefSeq" id="WP_107752418.1">
    <property type="nucleotide sequence ID" value="NZ_QBKF01000007.1"/>
</dbReference>
<feature type="transmembrane region" description="Helical" evidence="4">
    <location>
        <begin position="91"/>
        <end position="110"/>
    </location>
</feature>
<reference evidence="6 7" key="1">
    <citation type="journal article" date="2011" name="Syst. Appl. Microbiol.">
        <title>Defluviimonas denitrificans gen. nov., sp. nov., and Pararhodobacter aggregans gen. nov., sp. nov., non-phototrophic Rhodobacteraceae from the biofilter of a marine aquaculture.</title>
        <authorList>
            <person name="Foesel B.U."/>
            <person name="Drake H.L."/>
            <person name="Schramm A."/>
        </authorList>
    </citation>
    <scope>NUCLEOTIDE SEQUENCE [LARGE SCALE GENOMIC DNA]</scope>
    <source>
        <strain evidence="6 7">D1-19</strain>
    </source>
</reference>
<dbReference type="PROSITE" id="PS50850">
    <property type="entry name" value="MFS"/>
    <property type="match status" value="1"/>
</dbReference>
<evidence type="ECO:0000259" key="5">
    <source>
        <dbReference type="PROSITE" id="PS50850"/>
    </source>
</evidence>
<dbReference type="Gene3D" id="1.20.1250.20">
    <property type="entry name" value="MFS general substrate transporter like domains"/>
    <property type="match status" value="2"/>
</dbReference>
<dbReference type="Proteomes" id="UP000244810">
    <property type="component" value="Unassembled WGS sequence"/>
</dbReference>
<keyword evidence="2 4" id="KW-1133">Transmembrane helix</keyword>
<dbReference type="AlphaFoldDB" id="A0A2T7UQA5"/>
<feature type="transmembrane region" description="Helical" evidence="4">
    <location>
        <begin position="267"/>
        <end position="284"/>
    </location>
</feature>
<gene>
    <name evidence="6" type="ORF">DDE23_14275</name>
</gene>
<dbReference type="PANTHER" id="PTHR43129:SF1">
    <property type="entry name" value="FOSMIDOMYCIN RESISTANCE PROTEIN"/>
    <property type="match status" value="1"/>
</dbReference>
<dbReference type="InterPro" id="IPR020846">
    <property type="entry name" value="MFS_dom"/>
</dbReference>
<feature type="transmembrane region" description="Helical" evidence="4">
    <location>
        <begin position="383"/>
        <end position="401"/>
    </location>
</feature>
<feature type="transmembrane region" description="Helical" evidence="4">
    <location>
        <begin position="321"/>
        <end position="343"/>
    </location>
</feature>
<evidence type="ECO:0000256" key="4">
    <source>
        <dbReference type="SAM" id="Phobius"/>
    </source>
</evidence>
<dbReference type="GO" id="GO:0005886">
    <property type="term" value="C:plasma membrane"/>
    <property type="evidence" value="ECO:0007669"/>
    <property type="project" value="TreeGrafter"/>
</dbReference>
<sequence>MADSTVPQPTIGTPSPQSAQAVVQTQYLVILSIAVCHFINDVMQSVLSASYPLLHDEFSLSFTQIGLMSLAFMGTASVLQPLVGTITDRYPFAQSLTLGMGSTMLGLLLLANAPSYGFLLMGASLIGIGSAVFHPEASRVARAAAGRKFGTAQSFFQVGGNAGHAAGPLLAAFIVVPSGRASVAWFALLALVGMAILSQVGRWHANHRRTKKAVAPARAHGLPKRTVVITITLLAFLVFTKNAYIASISSYYTFFLIERFELSTQEAQMMLFIFLAASAAGVIFGGPIGDKIGTRAVIWVSILGVLPFTLALPYANLFWTGVLTVFIGLILSSAFPAIVVFAQELVPGRVGLIAGVFFGLSFGIGGIAAAALGLVADATSIEFVYHLCAFLPALGILAAFLPRLGQDPA</sequence>
<feature type="transmembrane region" description="Helical" evidence="4">
    <location>
        <begin position="296"/>
        <end position="315"/>
    </location>
</feature>
<organism evidence="6 7">
    <name type="scientific">Pararhodobacter aggregans</name>
    <dbReference type="NCBI Taxonomy" id="404875"/>
    <lineage>
        <taxon>Bacteria</taxon>
        <taxon>Pseudomonadati</taxon>
        <taxon>Pseudomonadota</taxon>
        <taxon>Alphaproteobacteria</taxon>
        <taxon>Rhodobacterales</taxon>
        <taxon>Paracoccaceae</taxon>
        <taxon>Pararhodobacter</taxon>
    </lineage>
</organism>
<dbReference type="InterPro" id="IPR036259">
    <property type="entry name" value="MFS_trans_sf"/>
</dbReference>
<evidence type="ECO:0000313" key="6">
    <source>
        <dbReference type="EMBL" id="PVE46846.1"/>
    </source>
</evidence>
<feature type="transmembrane region" description="Helical" evidence="4">
    <location>
        <begin position="60"/>
        <end position="79"/>
    </location>
</feature>
<dbReference type="SUPFAM" id="SSF103473">
    <property type="entry name" value="MFS general substrate transporter"/>
    <property type="match status" value="1"/>
</dbReference>
<evidence type="ECO:0000256" key="1">
    <source>
        <dbReference type="ARBA" id="ARBA00022692"/>
    </source>
</evidence>
<evidence type="ECO:0000256" key="3">
    <source>
        <dbReference type="ARBA" id="ARBA00023136"/>
    </source>
</evidence>
<feature type="transmembrane region" description="Helical" evidence="4">
    <location>
        <begin position="155"/>
        <end position="176"/>
    </location>
</feature>
<dbReference type="PANTHER" id="PTHR43129">
    <property type="entry name" value="FOSMIDOMYCIN RESISTANCE PROTEIN"/>
    <property type="match status" value="1"/>
</dbReference>
<keyword evidence="7" id="KW-1185">Reference proteome</keyword>
<dbReference type="EMBL" id="QDDR01000007">
    <property type="protein sequence ID" value="PVE46846.1"/>
    <property type="molecule type" value="Genomic_DNA"/>
</dbReference>
<evidence type="ECO:0000313" key="7">
    <source>
        <dbReference type="Proteomes" id="UP000244810"/>
    </source>
</evidence>
<feature type="transmembrane region" description="Helical" evidence="4">
    <location>
        <begin position="182"/>
        <end position="205"/>
    </location>
</feature>
<feature type="transmembrane region" description="Helical" evidence="4">
    <location>
        <begin position="226"/>
        <end position="247"/>
    </location>
</feature>
<dbReference type="CDD" id="cd17478">
    <property type="entry name" value="MFS_FsR"/>
    <property type="match status" value="1"/>
</dbReference>
<keyword evidence="1 4" id="KW-0812">Transmembrane</keyword>